<name>A0AAJ1J863_XENBV</name>
<evidence type="ECO:0000313" key="2">
    <source>
        <dbReference type="Proteomes" id="UP001222434"/>
    </source>
</evidence>
<comment type="caution">
    <text evidence="1">The sequence shown here is derived from an EMBL/GenBank/DDBJ whole genome shotgun (WGS) entry which is preliminary data.</text>
</comment>
<dbReference type="RefSeq" id="WP_274712725.1">
    <property type="nucleotide sequence ID" value="NZ_JAILSO010000041.1"/>
</dbReference>
<dbReference type="Proteomes" id="UP001222434">
    <property type="component" value="Unassembled WGS sequence"/>
</dbReference>
<dbReference type="EMBL" id="JAILSO010000041">
    <property type="protein sequence ID" value="MDE1478910.1"/>
    <property type="molecule type" value="Genomic_DNA"/>
</dbReference>
<reference evidence="1" key="1">
    <citation type="submission" date="2021-08" db="EMBL/GenBank/DDBJ databases">
        <authorList>
            <person name="Papudeshi B."/>
            <person name="Bashey-Visser F."/>
        </authorList>
    </citation>
    <scope>NUCLEOTIDE SEQUENCE</scope>
    <source>
        <strain evidence="1">MC_266_E_2016</strain>
    </source>
</reference>
<dbReference type="AlphaFoldDB" id="A0AAJ1J863"/>
<accession>A0AAJ1J863</accession>
<organism evidence="1 2">
    <name type="scientific">Xenorhabdus bovienii</name>
    <name type="common">Xenorhabdus nematophila subsp. bovienii</name>
    <dbReference type="NCBI Taxonomy" id="40576"/>
    <lineage>
        <taxon>Bacteria</taxon>
        <taxon>Pseudomonadati</taxon>
        <taxon>Pseudomonadota</taxon>
        <taxon>Gammaproteobacteria</taxon>
        <taxon>Enterobacterales</taxon>
        <taxon>Morganellaceae</taxon>
        <taxon>Xenorhabdus</taxon>
    </lineage>
</organism>
<protein>
    <submittedName>
        <fullName evidence="1">Uncharacterized protein</fullName>
    </submittedName>
</protein>
<evidence type="ECO:0000313" key="1">
    <source>
        <dbReference type="EMBL" id="MDE1478910.1"/>
    </source>
</evidence>
<proteinExistence type="predicted"/>
<sequence>MRILLLIPPYIPSYFNAGHHLPLFQVATYIREKNPSWQVTALNKFS</sequence>
<gene>
    <name evidence="1" type="ORF">KKJ01_11875</name>
</gene>
<reference evidence="1" key="2">
    <citation type="journal article" date="2022" name="J. Evol. Biol.">
        <title>Pre- and post-association barriers to host switching in sympatric mutualists.</title>
        <authorList>
            <person name="Dinges Z.M."/>
            <person name="Phillips R.K."/>
            <person name="Lively C.M."/>
            <person name="Bashey F."/>
        </authorList>
    </citation>
    <scope>NUCLEOTIDE SEQUENCE</scope>
    <source>
        <strain evidence="1">MC_266_E_2016</strain>
    </source>
</reference>